<dbReference type="Pfam" id="PF12773">
    <property type="entry name" value="DZR"/>
    <property type="match status" value="1"/>
</dbReference>
<evidence type="ECO:0000313" key="4">
    <source>
        <dbReference type="Proteomes" id="UP000605144"/>
    </source>
</evidence>
<accession>A0A832YUN8</accession>
<dbReference type="InterPro" id="IPR025874">
    <property type="entry name" value="DZR"/>
</dbReference>
<evidence type="ECO:0000259" key="1">
    <source>
        <dbReference type="Pfam" id="PF12773"/>
    </source>
</evidence>
<dbReference type="InterPro" id="IPR053281">
    <property type="entry name" value="Double_zinc_ribbon"/>
</dbReference>
<organism evidence="3 4">
    <name type="scientific">Methanothermococcus okinawensis</name>
    <dbReference type="NCBI Taxonomy" id="155863"/>
    <lineage>
        <taxon>Archaea</taxon>
        <taxon>Methanobacteriati</taxon>
        <taxon>Methanobacteriota</taxon>
        <taxon>Methanomada group</taxon>
        <taxon>Methanococci</taxon>
        <taxon>Methanococcales</taxon>
        <taxon>Methanococcaceae</taxon>
        <taxon>Methanothermococcus</taxon>
    </lineage>
</organism>
<comment type="caution">
    <text evidence="3">The sequence shown here is derived from an EMBL/GenBank/DDBJ whole genome shotgun (WGS) entry which is preliminary data.</text>
</comment>
<feature type="domain" description="DZANK-type" evidence="1">
    <location>
        <begin position="133"/>
        <end position="182"/>
    </location>
</feature>
<dbReference type="EMBL" id="DQSV01000071">
    <property type="protein sequence ID" value="HIP17358.1"/>
    <property type="molecule type" value="Genomic_DNA"/>
</dbReference>
<dbReference type="Pfam" id="PF13240">
    <property type="entry name" value="Zn_Ribbon_1"/>
    <property type="match status" value="1"/>
</dbReference>
<protein>
    <submittedName>
        <fullName evidence="3">Zinc ribbon domain-containing protein</fullName>
    </submittedName>
</protein>
<dbReference type="InterPro" id="IPR026870">
    <property type="entry name" value="Zinc_ribbon_dom"/>
</dbReference>
<name>A0A832YUN8_9EURY</name>
<sequence length="190" mass="21793">MATVLPINEEEKMSIIAGLRSRVPATKLVTLKKIADIADLRPESLQYLEMTDKRSMNEIIQSIEKICNMEQDEVIKREALISLEKVKKALGTKFNMELPLCNNCNQAIDLGWKYCTNCGSKIADMVFENVERCDNCKNYISESWIYCAHCSNLLKEEIETHPTCPKCKRSVDPSWMVCPYCGHRLKRVKP</sequence>
<dbReference type="AlphaFoldDB" id="A0A832YUN8"/>
<gene>
    <name evidence="3" type="ORF">EYG76_03530</name>
</gene>
<evidence type="ECO:0000259" key="2">
    <source>
        <dbReference type="Pfam" id="PF13240"/>
    </source>
</evidence>
<proteinExistence type="predicted"/>
<dbReference type="PANTHER" id="PTHR36718:SF1">
    <property type="entry name" value="DOUBLE ZINC RIBBON PROTEIN MJ0416"/>
    <property type="match status" value="1"/>
</dbReference>
<evidence type="ECO:0000313" key="3">
    <source>
        <dbReference type="EMBL" id="HIP17358.1"/>
    </source>
</evidence>
<feature type="domain" description="Zinc-ribbon" evidence="2">
    <location>
        <begin position="101"/>
        <end position="121"/>
    </location>
</feature>
<dbReference type="Proteomes" id="UP000605144">
    <property type="component" value="Unassembled WGS sequence"/>
</dbReference>
<dbReference type="PANTHER" id="PTHR36718">
    <property type="entry name" value="OS05G0435400 PROTEIN"/>
    <property type="match status" value="1"/>
</dbReference>
<reference evidence="3" key="1">
    <citation type="journal article" date="2020" name="ISME J.">
        <title>Gammaproteobacteria mediating utilization of methyl-, sulfur- and petroleum organic compounds in deep ocean hydrothermal plumes.</title>
        <authorList>
            <person name="Zhou Z."/>
            <person name="Liu Y."/>
            <person name="Pan J."/>
            <person name="Cron B.R."/>
            <person name="Toner B.M."/>
            <person name="Anantharaman K."/>
            <person name="Breier J.A."/>
            <person name="Dick G.J."/>
            <person name="Li M."/>
        </authorList>
    </citation>
    <scope>NUCLEOTIDE SEQUENCE</scope>
    <source>
        <strain evidence="3">SZUA-1385</strain>
    </source>
</reference>